<comment type="caution">
    <text evidence="1">The sequence shown here is derived from an EMBL/GenBank/DDBJ whole genome shotgun (WGS) entry which is preliminary data.</text>
</comment>
<accession>A0ABU0Y1N0</accession>
<evidence type="ECO:0000313" key="1">
    <source>
        <dbReference type="EMBL" id="MDQ4629248.1"/>
    </source>
</evidence>
<dbReference type="RefSeq" id="WP_139144042.1">
    <property type="nucleotide sequence ID" value="NZ_CBCRWJ010000008.1"/>
</dbReference>
<name>A0ABU0Y1N0_9BURK</name>
<protein>
    <submittedName>
        <fullName evidence="1">Uncharacterized protein</fullName>
    </submittedName>
</protein>
<dbReference type="Proteomes" id="UP001237592">
    <property type="component" value="Unassembled WGS sequence"/>
</dbReference>
<sequence>MTYQSEITGVAIPAGITSNAILPGPISGPISFISCHTIRSSRLKQTQQTHANMIYMAMTTNIYLIKVSAGGNKKDWKLP</sequence>
<evidence type="ECO:0000313" key="2">
    <source>
        <dbReference type="Proteomes" id="UP001237592"/>
    </source>
</evidence>
<keyword evidence="2" id="KW-1185">Reference proteome</keyword>
<organism evidence="1 2">
    <name type="scientific">Janthinobacterium lividum</name>
    <dbReference type="NCBI Taxonomy" id="29581"/>
    <lineage>
        <taxon>Bacteria</taxon>
        <taxon>Pseudomonadati</taxon>
        <taxon>Pseudomonadota</taxon>
        <taxon>Betaproteobacteria</taxon>
        <taxon>Burkholderiales</taxon>
        <taxon>Oxalobacteraceae</taxon>
        <taxon>Janthinobacterium</taxon>
    </lineage>
</organism>
<dbReference type="GeneID" id="56946288"/>
<proteinExistence type="predicted"/>
<gene>
    <name evidence="1" type="ORF">RB624_25490</name>
</gene>
<dbReference type="EMBL" id="JAVFKP010000008">
    <property type="protein sequence ID" value="MDQ4629248.1"/>
    <property type="molecule type" value="Genomic_DNA"/>
</dbReference>
<reference evidence="1 2" key="1">
    <citation type="submission" date="2023-08" db="EMBL/GenBank/DDBJ databases">
        <title>Draft genome sequence of Janthinobacterium lividum.</title>
        <authorList>
            <person name="Chun B.H."/>
            <person name="Lee Y."/>
        </authorList>
    </citation>
    <scope>NUCLEOTIDE SEQUENCE [LARGE SCALE GENOMIC DNA]</scope>
    <source>
        <strain evidence="1 2">AMJK</strain>
    </source>
</reference>